<dbReference type="InterPro" id="IPR004564">
    <property type="entry name" value="OM_lipoprot_carrier_LolA-like"/>
</dbReference>
<gene>
    <name evidence="3" type="ORF">GCM10010964_19580</name>
</gene>
<dbReference type="AlphaFoldDB" id="A0A8J3EC21"/>
<feature type="signal peptide" evidence="2">
    <location>
        <begin position="1"/>
        <end position="32"/>
    </location>
</feature>
<dbReference type="Proteomes" id="UP000597507">
    <property type="component" value="Unassembled WGS sequence"/>
</dbReference>
<dbReference type="EMBL" id="BMKS01000005">
    <property type="protein sequence ID" value="GGG31687.1"/>
    <property type="molecule type" value="Genomic_DNA"/>
</dbReference>
<dbReference type="InterPro" id="IPR029046">
    <property type="entry name" value="LolA/LolB/LppX"/>
</dbReference>
<name>A0A8J3EC21_9PROT</name>
<comment type="caution">
    <text evidence="3">The sequence shown here is derived from an EMBL/GenBank/DDBJ whole genome shotgun (WGS) entry which is preliminary data.</text>
</comment>
<protein>
    <submittedName>
        <fullName evidence="3">Outer-membrane lipoprotein carrier protein</fullName>
    </submittedName>
</protein>
<keyword evidence="1 2" id="KW-0732">Signal</keyword>
<dbReference type="Pfam" id="PF03548">
    <property type="entry name" value="LolA"/>
    <property type="match status" value="1"/>
</dbReference>
<evidence type="ECO:0000313" key="4">
    <source>
        <dbReference type="Proteomes" id="UP000597507"/>
    </source>
</evidence>
<evidence type="ECO:0000256" key="2">
    <source>
        <dbReference type="SAM" id="SignalP"/>
    </source>
</evidence>
<reference evidence="3 4" key="1">
    <citation type="journal article" date="2014" name="Int. J. Syst. Evol. Microbiol.">
        <title>Complete genome sequence of Corynebacterium casei LMG S-19264T (=DSM 44701T), isolated from a smear-ripened cheese.</title>
        <authorList>
            <consortium name="US DOE Joint Genome Institute (JGI-PGF)"/>
            <person name="Walter F."/>
            <person name="Albersmeier A."/>
            <person name="Kalinowski J."/>
            <person name="Ruckert C."/>
        </authorList>
    </citation>
    <scope>NUCLEOTIDE SEQUENCE [LARGE SCALE GENOMIC DNA]</scope>
    <source>
        <strain evidence="3 4">CGMCC 1.16330</strain>
    </source>
</reference>
<dbReference type="CDD" id="cd16325">
    <property type="entry name" value="LolA"/>
    <property type="match status" value="1"/>
</dbReference>
<dbReference type="PANTHER" id="PTHR35869">
    <property type="entry name" value="OUTER-MEMBRANE LIPOPROTEIN CARRIER PROTEIN"/>
    <property type="match status" value="1"/>
</dbReference>
<dbReference type="Gene3D" id="2.50.20.10">
    <property type="entry name" value="Lipoprotein localisation LolA/LolB/LppX"/>
    <property type="match status" value="1"/>
</dbReference>
<accession>A0A8J3EC21</accession>
<feature type="chain" id="PRO_5035149099" evidence="2">
    <location>
        <begin position="33"/>
        <end position="226"/>
    </location>
</feature>
<evidence type="ECO:0000256" key="1">
    <source>
        <dbReference type="ARBA" id="ARBA00022729"/>
    </source>
</evidence>
<keyword evidence="4" id="KW-1185">Reference proteome</keyword>
<dbReference type="SUPFAM" id="SSF89392">
    <property type="entry name" value="Prokaryotic lipoproteins and lipoprotein localization factors"/>
    <property type="match status" value="1"/>
</dbReference>
<keyword evidence="3" id="KW-0449">Lipoprotein</keyword>
<organism evidence="3 4">
    <name type="scientific">Caldovatus sediminis</name>
    <dbReference type="NCBI Taxonomy" id="2041189"/>
    <lineage>
        <taxon>Bacteria</taxon>
        <taxon>Pseudomonadati</taxon>
        <taxon>Pseudomonadota</taxon>
        <taxon>Alphaproteobacteria</taxon>
        <taxon>Acetobacterales</taxon>
        <taxon>Roseomonadaceae</taxon>
        <taxon>Caldovatus</taxon>
    </lineage>
</organism>
<dbReference type="PANTHER" id="PTHR35869:SF1">
    <property type="entry name" value="OUTER-MEMBRANE LIPOPROTEIN CARRIER PROTEIN"/>
    <property type="match status" value="1"/>
</dbReference>
<dbReference type="InterPro" id="IPR006311">
    <property type="entry name" value="TAT_signal"/>
</dbReference>
<evidence type="ECO:0000313" key="3">
    <source>
        <dbReference type="EMBL" id="GGG31687.1"/>
    </source>
</evidence>
<dbReference type="PROSITE" id="PS51318">
    <property type="entry name" value="TAT"/>
    <property type="match status" value="1"/>
</dbReference>
<sequence>MTSTPPRRALSRRAVLAATVLSAAAVPPPAAAQATALSERDRADLARIEAYLNGLTTLRARFLQIAQNGATAEGTAWIWRPGRMRFEYDPPEPLLLVASHGQFLLYDRELRQPSTVPVSQTPLAFLLRENLRLSGDVTVTRVERGGGFLRVTLHRTAAPAEGRLTLVFQEDPIELRQWAVVDAQARETRVSLSRIETGVRIDPRIFEFNDPRFFEETEPRRGPPGG</sequence>
<proteinExistence type="predicted"/>
<dbReference type="RefSeq" id="WP_188899851.1">
    <property type="nucleotide sequence ID" value="NZ_BMKS01000005.1"/>
</dbReference>